<dbReference type="GO" id="GO:0008745">
    <property type="term" value="F:N-acetylmuramoyl-L-alanine amidase activity"/>
    <property type="evidence" value="ECO:0007669"/>
    <property type="project" value="UniProtKB-EC"/>
</dbReference>
<evidence type="ECO:0000313" key="6">
    <source>
        <dbReference type="EMBL" id="SDX38927.1"/>
    </source>
</evidence>
<dbReference type="CDD" id="cd02696">
    <property type="entry name" value="MurNAc-LAA"/>
    <property type="match status" value="1"/>
</dbReference>
<dbReference type="InterPro" id="IPR002508">
    <property type="entry name" value="MurNAc-LAA_cat"/>
</dbReference>
<comment type="caution">
    <text evidence="5">The sequence shown here is derived from an EMBL/GenBank/DDBJ whole genome shotgun (WGS) entry which is preliminary data.</text>
</comment>
<comment type="catalytic activity">
    <reaction evidence="1">
        <text>Hydrolyzes the link between N-acetylmuramoyl residues and L-amino acid residues in certain cell-wall glycopeptides.</text>
        <dbReference type="EC" id="3.5.1.28"/>
    </reaction>
</comment>
<protein>
    <recommendedName>
        <fullName evidence="2">N-acetylmuramoyl-L-alanine amidase</fullName>
        <ecNumber evidence="2">3.5.1.28</ecNumber>
    </recommendedName>
</protein>
<dbReference type="Proteomes" id="UP000199541">
    <property type="component" value="Unassembled WGS sequence"/>
</dbReference>
<dbReference type="Pfam" id="PF01520">
    <property type="entry name" value="Amidase_3"/>
    <property type="match status" value="1"/>
</dbReference>
<dbReference type="GO" id="GO:0030288">
    <property type="term" value="C:outer membrane-bounded periplasmic space"/>
    <property type="evidence" value="ECO:0007669"/>
    <property type="project" value="TreeGrafter"/>
</dbReference>
<organism evidence="5 8">
    <name type="scientific">Allgaiera indica</name>
    <dbReference type="NCBI Taxonomy" id="765699"/>
    <lineage>
        <taxon>Bacteria</taxon>
        <taxon>Pseudomonadati</taxon>
        <taxon>Pseudomonadota</taxon>
        <taxon>Alphaproteobacteria</taxon>
        <taxon>Rhodobacterales</taxon>
        <taxon>Paracoccaceae</taxon>
        <taxon>Allgaiera</taxon>
    </lineage>
</organism>
<dbReference type="Proteomes" id="UP000634647">
    <property type="component" value="Unassembled WGS sequence"/>
</dbReference>
<dbReference type="EMBL" id="BNAB01000016">
    <property type="protein sequence ID" value="GHE04264.1"/>
    <property type="molecule type" value="Genomic_DNA"/>
</dbReference>
<reference evidence="5" key="1">
    <citation type="journal article" date="2014" name="Int. J. Syst. Evol. Microbiol.">
        <title>Complete genome sequence of Corynebacterium casei LMG S-19264T (=DSM 44701T), isolated from a smear-ripened cheese.</title>
        <authorList>
            <consortium name="US DOE Joint Genome Institute (JGI-PGF)"/>
            <person name="Walter F."/>
            <person name="Albersmeier A."/>
            <person name="Kalinowski J."/>
            <person name="Ruckert C."/>
        </authorList>
    </citation>
    <scope>NUCLEOTIDE SEQUENCE</scope>
    <source>
        <strain evidence="5">CGMCC 1.10859</strain>
    </source>
</reference>
<accession>A0AAN4UUH7</accession>
<evidence type="ECO:0000313" key="5">
    <source>
        <dbReference type="EMBL" id="GHE04264.1"/>
    </source>
</evidence>
<evidence type="ECO:0000256" key="2">
    <source>
        <dbReference type="ARBA" id="ARBA00011901"/>
    </source>
</evidence>
<dbReference type="SUPFAM" id="SSF53187">
    <property type="entry name" value="Zn-dependent exopeptidases"/>
    <property type="match status" value="1"/>
</dbReference>
<evidence type="ECO:0000313" key="7">
    <source>
        <dbReference type="Proteomes" id="UP000199541"/>
    </source>
</evidence>
<dbReference type="AlphaFoldDB" id="A0AAN4UUH7"/>
<dbReference type="Gene3D" id="3.40.630.40">
    <property type="entry name" value="Zn-dependent exopeptidases"/>
    <property type="match status" value="1"/>
</dbReference>
<evidence type="ECO:0000313" key="8">
    <source>
        <dbReference type="Proteomes" id="UP000634647"/>
    </source>
</evidence>
<gene>
    <name evidence="5" type="primary">amiC</name>
    <name evidence="5" type="ORF">GCM10008024_30820</name>
    <name evidence="6" type="ORF">SAMN05444006_11510</name>
</gene>
<dbReference type="Pfam" id="PF11741">
    <property type="entry name" value="AMIN"/>
    <property type="match status" value="1"/>
</dbReference>
<dbReference type="RefSeq" id="WP_035837429.1">
    <property type="nucleotide sequence ID" value="NZ_BNAB01000016.1"/>
</dbReference>
<proteinExistence type="predicted"/>
<feature type="domain" description="MurNAc-LAA" evidence="4">
    <location>
        <begin position="242"/>
        <end position="397"/>
    </location>
</feature>
<reference evidence="6 7" key="2">
    <citation type="submission" date="2016-10" db="EMBL/GenBank/DDBJ databases">
        <authorList>
            <person name="Varghese N."/>
            <person name="Submissions S."/>
        </authorList>
    </citation>
    <scope>NUCLEOTIDE SEQUENCE [LARGE SCALE GENOMIC DNA]</scope>
    <source>
        <strain evidence="6 7">DSM 24802</strain>
    </source>
</reference>
<dbReference type="SMART" id="SM00646">
    <property type="entry name" value="Ami_3"/>
    <property type="match status" value="1"/>
</dbReference>
<sequence>MSRLVAIFRLGFLAWLLAAPLGHAEPALSALARFEPRASAITDSGGDIAVRLAISQPVPWRVRVLDHPARLVVDFREVDWGDVSRMSLSQSRHIKALRAGPLRPGWSRLVLELDGPFGVATAEMRTDQGGAGGAVVHLRLRPESEADFATAAARPDPPGWSLPKPAQIGLSKHRQTGDHPLMVVIDPGHGGIDPGAVYGKEHEADIVLAVARKLREALLRAGGFDVVMTRDADVFVPLETRVSVAREAGADLFLSLHADAIPVGHATGATVYTLSRKATNRASALLAEHHNRDDLLSGVDLSGTDDIVAGLLMSMAQADNMPRSDAFARDLVQVIRHAGIRMHDPAHEEADFAVIRSPDIPSALLELGFLSSPRDRKRLEDPAWQDRMVAAIVRGIRAWAVKDAAQAALLRR</sequence>
<dbReference type="GO" id="GO:0009253">
    <property type="term" value="P:peptidoglycan catabolic process"/>
    <property type="evidence" value="ECO:0007669"/>
    <property type="project" value="InterPro"/>
</dbReference>
<dbReference type="Gene3D" id="2.60.40.3500">
    <property type="match status" value="1"/>
</dbReference>
<dbReference type="EMBL" id="FNOB01000015">
    <property type="protein sequence ID" value="SDX38927.1"/>
    <property type="molecule type" value="Genomic_DNA"/>
</dbReference>
<reference evidence="5" key="3">
    <citation type="submission" date="2023-06" db="EMBL/GenBank/DDBJ databases">
        <authorList>
            <person name="Sun Q."/>
            <person name="Zhou Y."/>
        </authorList>
    </citation>
    <scope>NUCLEOTIDE SEQUENCE</scope>
    <source>
        <strain evidence="5">CGMCC 1.10859</strain>
    </source>
</reference>
<evidence type="ECO:0000256" key="3">
    <source>
        <dbReference type="ARBA" id="ARBA00022801"/>
    </source>
</evidence>
<keyword evidence="7" id="KW-1185">Reference proteome</keyword>
<evidence type="ECO:0000259" key="4">
    <source>
        <dbReference type="SMART" id="SM00646"/>
    </source>
</evidence>
<dbReference type="EC" id="3.5.1.28" evidence="2"/>
<evidence type="ECO:0000256" key="1">
    <source>
        <dbReference type="ARBA" id="ARBA00001561"/>
    </source>
</evidence>
<dbReference type="PANTHER" id="PTHR30404">
    <property type="entry name" value="N-ACETYLMURAMOYL-L-ALANINE AMIDASE"/>
    <property type="match status" value="1"/>
</dbReference>
<dbReference type="InterPro" id="IPR050695">
    <property type="entry name" value="N-acetylmuramoyl_amidase_3"/>
</dbReference>
<name>A0AAN4UUH7_9RHOB</name>
<dbReference type="InterPro" id="IPR021731">
    <property type="entry name" value="AMIN_dom"/>
</dbReference>
<keyword evidence="3" id="KW-0378">Hydrolase</keyword>
<dbReference type="PANTHER" id="PTHR30404:SF0">
    <property type="entry name" value="N-ACETYLMURAMOYL-L-ALANINE AMIDASE AMIC"/>
    <property type="match status" value="1"/>
</dbReference>